<dbReference type="Proteomes" id="UP001320544">
    <property type="component" value="Chromosome"/>
</dbReference>
<keyword evidence="2" id="KW-0808">Transferase</keyword>
<dbReference type="GO" id="GO:0032259">
    <property type="term" value="P:methylation"/>
    <property type="evidence" value="ECO:0007669"/>
    <property type="project" value="UniProtKB-KW"/>
</dbReference>
<dbReference type="Pfam" id="PF03602">
    <property type="entry name" value="Cons_hypoth95"/>
    <property type="match status" value="1"/>
</dbReference>
<dbReference type="InterPro" id="IPR004398">
    <property type="entry name" value="RNA_MeTrfase_RsmD"/>
</dbReference>
<dbReference type="CDD" id="cd02440">
    <property type="entry name" value="AdoMet_MTases"/>
    <property type="match status" value="1"/>
</dbReference>
<feature type="region of interest" description="Disordered" evidence="3">
    <location>
        <begin position="1"/>
        <end position="23"/>
    </location>
</feature>
<organism evidence="4 5">
    <name type="scientific">Raoultibacter timonensis</name>
    <dbReference type="NCBI Taxonomy" id="1907662"/>
    <lineage>
        <taxon>Bacteria</taxon>
        <taxon>Bacillati</taxon>
        <taxon>Actinomycetota</taxon>
        <taxon>Coriobacteriia</taxon>
        <taxon>Eggerthellales</taxon>
        <taxon>Eggerthellaceae</taxon>
        <taxon>Raoultibacter</taxon>
    </lineage>
</organism>
<accession>A0ABN6ME02</accession>
<dbReference type="InterPro" id="IPR029063">
    <property type="entry name" value="SAM-dependent_MTases_sf"/>
</dbReference>
<sequence length="199" mass="21205">MRIVAGEYRGRPLKAPRGDATRPTTDRVREALMSVVASARGGFGDAVVLDAFAGSGALGLESLSRGAASVHFFERDGASMRTLADNVKTLGIETLGRGARARLHRDDVLKNPPTYANPAFDLVFLDPPYAMDPTAVADLVDALDRAGALAPDALVSYEYAKSDDSAVEGAFASLQWETVSKKHYGDTGIALFGRMRENS</sequence>
<evidence type="ECO:0000313" key="5">
    <source>
        <dbReference type="Proteomes" id="UP001320544"/>
    </source>
</evidence>
<dbReference type="PANTHER" id="PTHR43542:SF1">
    <property type="entry name" value="METHYLTRANSFERASE"/>
    <property type="match status" value="1"/>
</dbReference>
<proteinExistence type="predicted"/>
<dbReference type="PIRSF" id="PIRSF004553">
    <property type="entry name" value="CHP00095"/>
    <property type="match status" value="1"/>
</dbReference>
<evidence type="ECO:0000256" key="3">
    <source>
        <dbReference type="SAM" id="MobiDB-lite"/>
    </source>
</evidence>
<dbReference type="EMBL" id="AP025564">
    <property type="protein sequence ID" value="BDE96217.1"/>
    <property type="molecule type" value="Genomic_DNA"/>
</dbReference>
<evidence type="ECO:0000256" key="1">
    <source>
        <dbReference type="ARBA" id="ARBA00022603"/>
    </source>
</evidence>
<dbReference type="NCBIfam" id="TIGR00095">
    <property type="entry name" value="16S rRNA (guanine(966)-N(2))-methyltransferase RsmD"/>
    <property type="match status" value="1"/>
</dbReference>
<protein>
    <submittedName>
        <fullName evidence="4">Methyltransferase</fullName>
    </submittedName>
</protein>
<name>A0ABN6ME02_9ACTN</name>
<reference evidence="4 5" key="1">
    <citation type="submission" date="2022-01" db="EMBL/GenBank/DDBJ databases">
        <title>Novel bile acid biosynthetic pathways are enriched in the microbiome of centenarians.</title>
        <authorList>
            <person name="Sato Y."/>
            <person name="Atarashi K."/>
            <person name="Plichta R.D."/>
            <person name="Arai Y."/>
            <person name="Sasajima S."/>
            <person name="Kearney M.S."/>
            <person name="Suda W."/>
            <person name="Takeshita K."/>
            <person name="Sasaki T."/>
            <person name="Okamoto S."/>
            <person name="Skelly N.A."/>
            <person name="Okamura Y."/>
            <person name="Vlamakis H."/>
            <person name="Li Y."/>
            <person name="Tanoue T."/>
            <person name="Takei H."/>
            <person name="Nittono H."/>
            <person name="Narushima S."/>
            <person name="Irie J."/>
            <person name="Itoh H."/>
            <person name="Moriya K."/>
            <person name="Sugiura Y."/>
            <person name="Suematsu M."/>
            <person name="Moritoki N."/>
            <person name="Shibata S."/>
            <person name="Littman R.D."/>
            <person name="Fischbach A.M."/>
            <person name="Uwamino Y."/>
            <person name="Inoue T."/>
            <person name="Honda A."/>
            <person name="Hattori M."/>
            <person name="Murai T."/>
            <person name="Xavier J.R."/>
            <person name="Hirose N."/>
            <person name="Honda K."/>
        </authorList>
    </citation>
    <scope>NUCLEOTIDE SEQUENCE [LARGE SCALE GENOMIC DNA]</scope>
    <source>
        <strain evidence="4 5">CE91-St30</strain>
    </source>
</reference>
<dbReference type="SUPFAM" id="SSF53335">
    <property type="entry name" value="S-adenosyl-L-methionine-dependent methyltransferases"/>
    <property type="match status" value="1"/>
</dbReference>
<gene>
    <name evidence="4" type="ORF">CE91St30_15500</name>
</gene>
<dbReference type="PROSITE" id="PS00092">
    <property type="entry name" value="N6_MTASE"/>
    <property type="match status" value="1"/>
</dbReference>
<keyword evidence="1 4" id="KW-0489">Methyltransferase</keyword>
<dbReference type="Gene3D" id="3.40.50.150">
    <property type="entry name" value="Vaccinia Virus protein VP39"/>
    <property type="match status" value="1"/>
</dbReference>
<dbReference type="PANTHER" id="PTHR43542">
    <property type="entry name" value="METHYLTRANSFERASE"/>
    <property type="match status" value="1"/>
</dbReference>
<dbReference type="RefSeq" id="WP_102378254.1">
    <property type="nucleotide sequence ID" value="NZ_AP025564.1"/>
</dbReference>
<dbReference type="InterPro" id="IPR002052">
    <property type="entry name" value="DNA_methylase_N6_adenine_CS"/>
</dbReference>
<keyword evidence="5" id="KW-1185">Reference proteome</keyword>
<dbReference type="GO" id="GO:0008168">
    <property type="term" value="F:methyltransferase activity"/>
    <property type="evidence" value="ECO:0007669"/>
    <property type="project" value="UniProtKB-KW"/>
</dbReference>
<evidence type="ECO:0000313" key="4">
    <source>
        <dbReference type="EMBL" id="BDE96217.1"/>
    </source>
</evidence>
<evidence type="ECO:0000256" key="2">
    <source>
        <dbReference type="ARBA" id="ARBA00022679"/>
    </source>
</evidence>